<evidence type="ECO:0000313" key="10">
    <source>
        <dbReference type="EMBL" id="KAA5610735.1"/>
    </source>
</evidence>
<keyword evidence="4 10" id="KW-0378">Hydrolase</keyword>
<proteinExistence type="inferred from homology"/>
<gene>
    <name evidence="10" type="primary">pncA</name>
    <name evidence="10" type="ORF">F1189_17570</name>
</gene>
<dbReference type="InterPro" id="IPR000868">
    <property type="entry name" value="Isochorismatase-like_dom"/>
</dbReference>
<dbReference type="InterPro" id="IPR052347">
    <property type="entry name" value="Isochorismatase_Nicotinamidase"/>
</dbReference>
<keyword evidence="3" id="KW-0479">Metal-binding</keyword>
<dbReference type="PANTHER" id="PTHR11080">
    <property type="entry name" value="PYRAZINAMIDASE/NICOTINAMIDASE"/>
    <property type="match status" value="1"/>
</dbReference>
<dbReference type="Proteomes" id="UP000325255">
    <property type="component" value="Unassembled WGS sequence"/>
</dbReference>
<feature type="domain" description="Isochorismatase-like" evidence="9">
    <location>
        <begin position="13"/>
        <end position="186"/>
    </location>
</feature>
<evidence type="ECO:0000256" key="4">
    <source>
        <dbReference type="ARBA" id="ARBA00022801"/>
    </source>
</evidence>
<dbReference type="CDD" id="cd01011">
    <property type="entry name" value="nicotinamidase"/>
    <property type="match status" value="1"/>
</dbReference>
<evidence type="ECO:0000259" key="9">
    <source>
        <dbReference type="Pfam" id="PF00857"/>
    </source>
</evidence>
<organism evidence="10 11">
    <name type="scientific">Rhodovastum atsumiense</name>
    <dbReference type="NCBI Taxonomy" id="504468"/>
    <lineage>
        <taxon>Bacteria</taxon>
        <taxon>Pseudomonadati</taxon>
        <taxon>Pseudomonadota</taxon>
        <taxon>Alphaproteobacteria</taxon>
        <taxon>Acetobacterales</taxon>
        <taxon>Acetobacteraceae</taxon>
        <taxon>Rhodovastum</taxon>
    </lineage>
</organism>
<evidence type="ECO:0000256" key="5">
    <source>
        <dbReference type="ARBA" id="ARBA00037900"/>
    </source>
</evidence>
<keyword evidence="11" id="KW-1185">Reference proteome</keyword>
<dbReference type="EMBL" id="VWPK01000028">
    <property type="protein sequence ID" value="KAA5610735.1"/>
    <property type="molecule type" value="Genomic_DNA"/>
</dbReference>
<comment type="pathway">
    <text evidence="5">Cofactor biosynthesis; nicotinate biosynthesis; nicotinate from nicotinamide: step 1/1.</text>
</comment>
<evidence type="ECO:0000256" key="2">
    <source>
        <dbReference type="ARBA" id="ARBA00022642"/>
    </source>
</evidence>
<dbReference type="Pfam" id="PF00857">
    <property type="entry name" value="Isochorismatase"/>
    <property type="match status" value="1"/>
</dbReference>
<evidence type="ECO:0000256" key="1">
    <source>
        <dbReference type="ARBA" id="ARBA00006336"/>
    </source>
</evidence>
<dbReference type="SUPFAM" id="SSF52499">
    <property type="entry name" value="Isochorismatase-like hydrolases"/>
    <property type="match status" value="1"/>
</dbReference>
<dbReference type="GO" id="GO:0008936">
    <property type="term" value="F:nicotinamidase activity"/>
    <property type="evidence" value="ECO:0007669"/>
    <property type="project" value="UniProtKB-EC"/>
</dbReference>
<sequence length="221" mass="23756">MAERIRIDPVTDALLLVDVQPDFMPGGALAVPDGDAVLPVINRLLAGPFRHAVATQDWHPPGHASFASAHPGRAPFETVGAPYGPQTLWPDHCVQGSPGAALHNGLDQARIELILRKGWHPSVDSYSAFRENDRTTSTCLDAWLRARGFRRLFLTGLATDFCVAWSAEDAVALGFSVVVIEDACRGIGLPAASGHSSIDIARERLQRTFGVPFVTSDLLAT</sequence>
<protein>
    <recommendedName>
        <fullName evidence="8">Nicotinamidase</fullName>
        <ecNumber evidence="6">3.5.1.19</ecNumber>
    </recommendedName>
    <alternativeName>
        <fullName evidence="7">Nicotinamide deamidase</fullName>
    </alternativeName>
</protein>
<dbReference type="GO" id="GO:0019363">
    <property type="term" value="P:pyridine nucleotide biosynthetic process"/>
    <property type="evidence" value="ECO:0007669"/>
    <property type="project" value="UniProtKB-KW"/>
</dbReference>
<dbReference type="GO" id="GO:0046872">
    <property type="term" value="F:metal ion binding"/>
    <property type="evidence" value="ECO:0007669"/>
    <property type="project" value="UniProtKB-KW"/>
</dbReference>
<evidence type="ECO:0000256" key="6">
    <source>
        <dbReference type="ARBA" id="ARBA00039017"/>
    </source>
</evidence>
<evidence type="ECO:0000256" key="3">
    <source>
        <dbReference type="ARBA" id="ARBA00022723"/>
    </source>
</evidence>
<evidence type="ECO:0000256" key="7">
    <source>
        <dbReference type="ARBA" id="ARBA00043224"/>
    </source>
</evidence>
<dbReference type="NCBIfam" id="NF008623">
    <property type="entry name" value="PRK11609.1"/>
    <property type="match status" value="1"/>
</dbReference>
<comment type="caution">
    <text evidence="10">The sequence shown here is derived from an EMBL/GenBank/DDBJ whole genome shotgun (WGS) entry which is preliminary data.</text>
</comment>
<dbReference type="OrthoDB" id="9791276at2"/>
<comment type="similarity">
    <text evidence="1">Belongs to the isochorismatase family.</text>
</comment>
<dbReference type="AlphaFoldDB" id="A0A5M6ITG2"/>
<keyword evidence="2" id="KW-0662">Pyridine nucleotide biosynthesis</keyword>
<reference evidence="10 11" key="1">
    <citation type="submission" date="2019-09" db="EMBL/GenBank/DDBJ databases">
        <title>Genome sequence of Rhodovastum atsumiense, a diverse member of the Acetobacteraceae family of non-sulfur purple photosynthetic bacteria.</title>
        <authorList>
            <person name="Meyer T."/>
            <person name="Kyndt J."/>
        </authorList>
    </citation>
    <scope>NUCLEOTIDE SEQUENCE [LARGE SCALE GENOMIC DNA]</scope>
    <source>
        <strain evidence="10 11">DSM 21279</strain>
    </source>
</reference>
<name>A0A5M6ITG2_9PROT</name>
<dbReference type="InterPro" id="IPR036380">
    <property type="entry name" value="Isochorismatase-like_sf"/>
</dbReference>
<evidence type="ECO:0000256" key="8">
    <source>
        <dbReference type="ARBA" id="ARBA00072277"/>
    </source>
</evidence>
<dbReference type="EC" id="3.5.1.19" evidence="6"/>
<accession>A0A5M6ITG2</accession>
<dbReference type="Gene3D" id="3.40.50.850">
    <property type="entry name" value="Isochorismatase-like"/>
    <property type="match status" value="1"/>
</dbReference>
<dbReference type="FunFam" id="3.40.50.850:FF:000006">
    <property type="entry name" value="Bifunctional pyrazinamidase/nicotinamidase"/>
    <property type="match status" value="1"/>
</dbReference>
<dbReference type="PANTHER" id="PTHR11080:SF2">
    <property type="entry name" value="LD05707P"/>
    <property type="match status" value="1"/>
</dbReference>
<evidence type="ECO:0000313" key="11">
    <source>
        <dbReference type="Proteomes" id="UP000325255"/>
    </source>
</evidence>